<name>A0A8J6H3V9_TENMO</name>
<comment type="caution">
    <text evidence="9">The sequence shown here is derived from an EMBL/GenBank/DDBJ whole genome shotgun (WGS) entry which is preliminary data.</text>
</comment>
<keyword evidence="3 8" id="KW-0812">Transmembrane</keyword>
<feature type="transmembrane region" description="Helical" evidence="8">
    <location>
        <begin position="66"/>
        <end position="88"/>
    </location>
</feature>
<dbReference type="PANTHER" id="PTHR21143:SF104">
    <property type="entry name" value="GUSTATORY RECEPTOR 8A-RELATED"/>
    <property type="match status" value="1"/>
</dbReference>
<dbReference type="EMBL" id="JABDTM020026894">
    <property type="protein sequence ID" value="KAH0811315.1"/>
    <property type="molecule type" value="Genomic_DNA"/>
</dbReference>
<dbReference type="GO" id="GO:0050909">
    <property type="term" value="P:sensory perception of taste"/>
    <property type="evidence" value="ECO:0007669"/>
    <property type="project" value="InterPro"/>
</dbReference>
<keyword evidence="2 8" id="KW-1003">Cell membrane</keyword>
<keyword evidence="5 8" id="KW-0472">Membrane</keyword>
<reference evidence="9" key="2">
    <citation type="submission" date="2021-08" db="EMBL/GenBank/DDBJ databases">
        <authorList>
            <person name="Eriksson T."/>
        </authorList>
    </citation>
    <scope>NUCLEOTIDE SEQUENCE</scope>
    <source>
        <strain evidence="9">Stoneville</strain>
        <tissue evidence="9">Whole head</tissue>
    </source>
</reference>
<dbReference type="Pfam" id="PF08395">
    <property type="entry name" value="7tm_7"/>
    <property type="match status" value="1"/>
</dbReference>
<dbReference type="GO" id="GO:0007635">
    <property type="term" value="P:chemosensory behavior"/>
    <property type="evidence" value="ECO:0007669"/>
    <property type="project" value="TreeGrafter"/>
</dbReference>
<dbReference type="InterPro" id="IPR013604">
    <property type="entry name" value="7TM_chemorcpt"/>
</dbReference>
<evidence type="ECO:0000256" key="2">
    <source>
        <dbReference type="ARBA" id="ARBA00022475"/>
    </source>
</evidence>
<evidence type="ECO:0000313" key="9">
    <source>
        <dbReference type="EMBL" id="KAH0811315.1"/>
    </source>
</evidence>
<feature type="transmembrane region" description="Helical" evidence="8">
    <location>
        <begin position="155"/>
        <end position="173"/>
    </location>
</feature>
<comment type="similarity">
    <text evidence="8">Belongs to the insect chemoreceptor superfamily. Gustatory receptor (GR) family.</text>
</comment>
<feature type="transmembrane region" description="Helical" evidence="8">
    <location>
        <begin position="336"/>
        <end position="355"/>
    </location>
</feature>
<dbReference type="GO" id="GO:0007165">
    <property type="term" value="P:signal transduction"/>
    <property type="evidence" value="ECO:0007669"/>
    <property type="project" value="UniProtKB-KW"/>
</dbReference>
<comment type="function">
    <text evidence="8">Gustatory receptor which mediates acceptance or avoidance behavior, depending on its substrates.</text>
</comment>
<feature type="transmembrane region" description="Helical" evidence="8">
    <location>
        <begin position="260"/>
        <end position="286"/>
    </location>
</feature>
<feature type="transmembrane region" description="Helical" evidence="8">
    <location>
        <begin position="34"/>
        <end position="54"/>
    </location>
</feature>
<dbReference type="GO" id="GO:0008049">
    <property type="term" value="P:male courtship behavior"/>
    <property type="evidence" value="ECO:0007669"/>
    <property type="project" value="TreeGrafter"/>
</dbReference>
<evidence type="ECO:0000256" key="4">
    <source>
        <dbReference type="ARBA" id="ARBA00022989"/>
    </source>
</evidence>
<keyword evidence="10" id="KW-1185">Reference proteome</keyword>
<dbReference type="GO" id="GO:0043025">
    <property type="term" value="C:neuronal cell body"/>
    <property type="evidence" value="ECO:0007669"/>
    <property type="project" value="TreeGrafter"/>
</dbReference>
<dbReference type="PANTHER" id="PTHR21143">
    <property type="entry name" value="INVERTEBRATE GUSTATORY RECEPTOR"/>
    <property type="match status" value="1"/>
</dbReference>
<reference evidence="9" key="1">
    <citation type="journal article" date="2020" name="J Insects Food Feed">
        <title>The yellow mealworm (Tenebrio molitor) genome: a resource for the emerging insects as food and feed industry.</title>
        <authorList>
            <person name="Eriksson T."/>
            <person name="Andere A."/>
            <person name="Kelstrup H."/>
            <person name="Emery V."/>
            <person name="Picard C."/>
        </authorList>
    </citation>
    <scope>NUCLEOTIDE SEQUENCE</scope>
    <source>
        <strain evidence="9">Stoneville</strain>
        <tissue evidence="9">Whole head</tissue>
    </source>
</reference>
<keyword evidence="4 8" id="KW-1133">Transmembrane helix</keyword>
<evidence type="ECO:0000256" key="5">
    <source>
        <dbReference type="ARBA" id="ARBA00023136"/>
    </source>
</evidence>
<dbReference type="GO" id="GO:0030424">
    <property type="term" value="C:axon"/>
    <property type="evidence" value="ECO:0007669"/>
    <property type="project" value="TreeGrafter"/>
</dbReference>
<comment type="subcellular location">
    <subcellularLocation>
        <location evidence="1 8">Cell membrane</location>
        <topology evidence="1 8">Multi-pass membrane protein</topology>
    </subcellularLocation>
</comment>
<sequence>MDLAIIETIFALGKFAALTPSSTTNQKPHWLRKLYEICLYLGYVVGFVTTIYVNHSDFFVLTSMQLVLAILSDINIFFFIFYILVVMLRLRRGQWFKLVETLSSVRSSPSRISFKVILATSQVVFWCLISFGVYAGMRTLGLSRIAASLIQCYQYYAVFFYLVLTSIILKLLLLRYQHLNESLVKITGTQHRSKQVAEILREARRCIFLLKDSVEIFNDIFGWTILCSIFTIVATTLVYVDVIIKETYVFIFASRDAAMIFFYDLSFILIVWIGVLSTIVLCDLILKTSDEILAQGYRLENQMTWYEGEEIQIFIDVVLHNRPEFRAARFFSIDRSTFFSVLNSLTTFLIVMIQFKEI</sequence>
<accession>A0A8J6H3V9</accession>
<keyword evidence="7 8" id="KW-0807">Transducer</keyword>
<evidence type="ECO:0000256" key="1">
    <source>
        <dbReference type="ARBA" id="ARBA00004651"/>
    </source>
</evidence>
<evidence type="ECO:0000256" key="7">
    <source>
        <dbReference type="ARBA" id="ARBA00023224"/>
    </source>
</evidence>
<dbReference type="Proteomes" id="UP000719412">
    <property type="component" value="Unassembled WGS sequence"/>
</dbReference>
<evidence type="ECO:0000256" key="8">
    <source>
        <dbReference type="RuleBase" id="RU363108"/>
    </source>
</evidence>
<keyword evidence="6 8" id="KW-0675">Receptor</keyword>
<feature type="transmembrane region" description="Helical" evidence="8">
    <location>
        <begin position="220"/>
        <end position="240"/>
    </location>
</feature>
<dbReference type="GO" id="GO:0030425">
    <property type="term" value="C:dendrite"/>
    <property type="evidence" value="ECO:0007669"/>
    <property type="project" value="TreeGrafter"/>
</dbReference>
<protein>
    <recommendedName>
        <fullName evidence="8">Gustatory receptor</fullName>
    </recommendedName>
</protein>
<evidence type="ECO:0000313" key="10">
    <source>
        <dbReference type="Proteomes" id="UP000719412"/>
    </source>
</evidence>
<evidence type="ECO:0000256" key="6">
    <source>
        <dbReference type="ARBA" id="ARBA00023170"/>
    </source>
</evidence>
<feature type="transmembrane region" description="Helical" evidence="8">
    <location>
        <begin position="116"/>
        <end position="135"/>
    </location>
</feature>
<proteinExistence type="inferred from homology"/>
<dbReference type="GO" id="GO:0005886">
    <property type="term" value="C:plasma membrane"/>
    <property type="evidence" value="ECO:0007669"/>
    <property type="project" value="UniProtKB-SubCell"/>
</dbReference>
<organism evidence="9 10">
    <name type="scientific">Tenebrio molitor</name>
    <name type="common">Yellow mealworm beetle</name>
    <dbReference type="NCBI Taxonomy" id="7067"/>
    <lineage>
        <taxon>Eukaryota</taxon>
        <taxon>Metazoa</taxon>
        <taxon>Ecdysozoa</taxon>
        <taxon>Arthropoda</taxon>
        <taxon>Hexapoda</taxon>
        <taxon>Insecta</taxon>
        <taxon>Pterygota</taxon>
        <taxon>Neoptera</taxon>
        <taxon>Endopterygota</taxon>
        <taxon>Coleoptera</taxon>
        <taxon>Polyphaga</taxon>
        <taxon>Cucujiformia</taxon>
        <taxon>Tenebrionidae</taxon>
        <taxon>Tenebrio</taxon>
    </lineage>
</organism>
<dbReference type="AlphaFoldDB" id="A0A8J6H3V9"/>
<gene>
    <name evidence="9" type="ORF">GEV33_011475</name>
</gene>
<evidence type="ECO:0000256" key="3">
    <source>
        <dbReference type="ARBA" id="ARBA00022692"/>
    </source>
</evidence>